<keyword evidence="1" id="KW-1133">Transmembrane helix</keyword>
<accession>A0A6A4SSB2</accession>
<proteinExistence type="predicted"/>
<comment type="caution">
    <text evidence="2">The sequence shown here is derived from an EMBL/GenBank/DDBJ whole genome shotgun (WGS) entry which is preliminary data.</text>
</comment>
<dbReference type="Proteomes" id="UP000438429">
    <property type="component" value="Unassembled WGS sequence"/>
</dbReference>
<sequence length="183" mass="21216">MSFGKELLLSCILMMNISFVALLPLDLGMLRERMEHIELSLCNLMEAEREYVKQMFHGDAPMKYKSNSLQPLEGITFPVGNATEEIRASVCAISDYLDNHLLMIIRELIQEHGHLINQIRAFHIQFKAAVEPRRRDPDEQKRCHRNVTMSHTYAKKVFGIQIIYFARKWVEGFTNTTISCNLT</sequence>
<dbReference type="AlphaFoldDB" id="A0A6A4SSB2"/>
<name>A0A6A4SSB2_SCOMX</name>
<organism evidence="2 3">
    <name type="scientific">Scophthalmus maximus</name>
    <name type="common">Turbot</name>
    <name type="synonym">Psetta maxima</name>
    <dbReference type="NCBI Taxonomy" id="52904"/>
    <lineage>
        <taxon>Eukaryota</taxon>
        <taxon>Metazoa</taxon>
        <taxon>Chordata</taxon>
        <taxon>Craniata</taxon>
        <taxon>Vertebrata</taxon>
        <taxon>Euteleostomi</taxon>
        <taxon>Actinopterygii</taxon>
        <taxon>Neopterygii</taxon>
        <taxon>Teleostei</taxon>
        <taxon>Neoteleostei</taxon>
        <taxon>Acanthomorphata</taxon>
        <taxon>Carangaria</taxon>
        <taxon>Pleuronectiformes</taxon>
        <taxon>Pleuronectoidei</taxon>
        <taxon>Scophthalmidae</taxon>
        <taxon>Scophthalmus</taxon>
    </lineage>
</organism>
<dbReference type="EMBL" id="VEVO01000012">
    <property type="protein sequence ID" value="KAF0033901.1"/>
    <property type="molecule type" value="Genomic_DNA"/>
</dbReference>
<protein>
    <submittedName>
        <fullName evidence="2">Uncharacterized protein</fullName>
    </submittedName>
</protein>
<evidence type="ECO:0000313" key="2">
    <source>
        <dbReference type="EMBL" id="KAF0033901.1"/>
    </source>
</evidence>
<evidence type="ECO:0000256" key="1">
    <source>
        <dbReference type="SAM" id="Phobius"/>
    </source>
</evidence>
<gene>
    <name evidence="2" type="ORF">F2P81_013967</name>
</gene>
<feature type="transmembrane region" description="Helical" evidence="1">
    <location>
        <begin position="6"/>
        <end position="25"/>
    </location>
</feature>
<evidence type="ECO:0000313" key="3">
    <source>
        <dbReference type="Proteomes" id="UP000438429"/>
    </source>
</evidence>
<keyword evidence="1" id="KW-0472">Membrane</keyword>
<keyword evidence="1" id="KW-0812">Transmembrane</keyword>
<reference evidence="2 3" key="1">
    <citation type="submission" date="2019-06" db="EMBL/GenBank/DDBJ databases">
        <title>Draft genomes of female and male turbot (Scophthalmus maximus).</title>
        <authorList>
            <person name="Xu H."/>
            <person name="Xu X.-W."/>
            <person name="Shao C."/>
            <person name="Chen S."/>
        </authorList>
    </citation>
    <scope>NUCLEOTIDE SEQUENCE [LARGE SCALE GENOMIC DNA]</scope>
    <source>
        <strain evidence="2">Ysfricsl-2016a</strain>
        <tissue evidence="2">Blood</tissue>
    </source>
</reference>